<dbReference type="GO" id="GO:0030425">
    <property type="term" value="C:dendrite"/>
    <property type="evidence" value="ECO:0007669"/>
    <property type="project" value="TreeGrafter"/>
</dbReference>
<evidence type="ECO:0000256" key="7">
    <source>
        <dbReference type="ARBA" id="ARBA00023224"/>
    </source>
</evidence>
<evidence type="ECO:0000256" key="3">
    <source>
        <dbReference type="ARBA" id="ARBA00022692"/>
    </source>
</evidence>
<keyword evidence="4 8" id="KW-1133">Transmembrane helix</keyword>
<accession>A0A9P0DR19</accession>
<keyword evidence="6 8" id="KW-0675">Receptor</keyword>
<comment type="subcellular location">
    <subcellularLocation>
        <location evidence="1 8">Cell membrane</location>
        <topology evidence="1 8">Multi-pass membrane protein</topology>
    </subcellularLocation>
</comment>
<dbReference type="GO" id="GO:0030424">
    <property type="term" value="C:axon"/>
    <property type="evidence" value="ECO:0007669"/>
    <property type="project" value="TreeGrafter"/>
</dbReference>
<gene>
    <name evidence="9" type="ORF">PHAECO_LOCUS5804</name>
</gene>
<keyword evidence="7 8" id="KW-0807">Transducer</keyword>
<comment type="function">
    <text evidence="8">Gustatory receptor which mediates acceptance or avoidance behavior, depending on its substrates.</text>
</comment>
<dbReference type="EMBL" id="OU896723">
    <property type="protein sequence ID" value="CAH1155007.1"/>
    <property type="molecule type" value="Genomic_DNA"/>
</dbReference>
<reference evidence="9" key="1">
    <citation type="submission" date="2022-01" db="EMBL/GenBank/DDBJ databases">
        <authorList>
            <person name="King R."/>
        </authorList>
    </citation>
    <scope>NUCLEOTIDE SEQUENCE</scope>
</reference>
<feature type="transmembrane region" description="Helical" evidence="8">
    <location>
        <begin position="72"/>
        <end position="94"/>
    </location>
</feature>
<dbReference type="GO" id="GO:0050909">
    <property type="term" value="P:sensory perception of taste"/>
    <property type="evidence" value="ECO:0007669"/>
    <property type="project" value="InterPro"/>
</dbReference>
<evidence type="ECO:0000256" key="5">
    <source>
        <dbReference type="ARBA" id="ARBA00023136"/>
    </source>
</evidence>
<dbReference type="InterPro" id="IPR013604">
    <property type="entry name" value="7TM_chemorcpt"/>
</dbReference>
<dbReference type="OrthoDB" id="10267474at2759"/>
<dbReference type="PANTHER" id="PTHR21143">
    <property type="entry name" value="INVERTEBRATE GUSTATORY RECEPTOR"/>
    <property type="match status" value="1"/>
</dbReference>
<dbReference type="GO" id="GO:0008049">
    <property type="term" value="P:male courtship behavior"/>
    <property type="evidence" value="ECO:0007669"/>
    <property type="project" value="TreeGrafter"/>
</dbReference>
<feature type="transmembrane region" description="Helical" evidence="8">
    <location>
        <begin position="356"/>
        <end position="376"/>
    </location>
</feature>
<feature type="transmembrane region" description="Helical" evidence="8">
    <location>
        <begin position="127"/>
        <end position="149"/>
    </location>
</feature>
<feature type="transmembrane region" description="Helical" evidence="8">
    <location>
        <begin position="245"/>
        <end position="264"/>
    </location>
</feature>
<evidence type="ECO:0000256" key="1">
    <source>
        <dbReference type="ARBA" id="ARBA00004651"/>
    </source>
</evidence>
<evidence type="ECO:0000256" key="8">
    <source>
        <dbReference type="RuleBase" id="RU363108"/>
    </source>
</evidence>
<dbReference type="PANTHER" id="PTHR21143:SF104">
    <property type="entry name" value="GUSTATORY RECEPTOR 8A-RELATED"/>
    <property type="match status" value="1"/>
</dbReference>
<protein>
    <recommendedName>
        <fullName evidence="8">Gustatory receptor</fullName>
    </recommendedName>
</protein>
<dbReference type="AlphaFoldDB" id="A0A9P0DR19"/>
<keyword evidence="2 8" id="KW-1003">Cell membrane</keyword>
<evidence type="ECO:0000256" key="6">
    <source>
        <dbReference type="ARBA" id="ARBA00023170"/>
    </source>
</evidence>
<dbReference type="GO" id="GO:0043025">
    <property type="term" value="C:neuronal cell body"/>
    <property type="evidence" value="ECO:0007669"/>
    <property type="project" value="TreeGrafter"/>
</dbReference>
<keyword evidence="5 8" id="KW-0472">Membrane</keyword>
<dbReference type="GO" id="GO:0005886">
    <property type="term" value="C:plasma membrane"/>
    <property type="evidence" value="ECO:0007669"/>
    <property type="project" value="UniProtKB-SubCell"/>
</dbReference>
<keyword evidence="10" id="KW-1185">Reference proteome</keyword>
<organism evidence="9 10">
    <name type="scientific">Phaedon cochleariae</name>
    <name type="common">Mustard beetle</name>
    <dbReference type="NCBI Taxonomy" id="80249"/>
    <lineage>
        <taxon>Eukaryota</taxon>
        <taxon>Metazoa</taxon>
        <taxon>Ecdysozoa</taxon>
        <taxon>Arthropoda</taxon>
        <taxon>Hexapoda</taxon>
        <taxon>Insecta</taxon>
        <taxon>Pterygota</taxon>
        <taxon>Neoptera</taxon>
        <taxon>Endopterygota</taxon>
        <taxon>Coleoptera</taxon>
        <taxon>Polyphaga</taxon>
        <taxon>Cucujiformia</taxon>
        <taxon>Chrysomeloidea</taxon>
        <taxon>Chrysomelidae</taxon>
        <taxon>Chrysomelinae</taxon>
        <taxon>Chrysomelini</taxon>
        <taxon>Phaedon</taxon>
    </lineage>
</organism>
<dbReference type="GO" id="GO:0007165">
    <property type="term" value="P:signal transduction"/>
    <property type="evidence" value="ECO:0007669"/>
    <property type="project" value="UniProtKB-KW"/>
</dbReference>
<feature type="transmembrane region" description="Helical" evidence="8">
    <location>
        <begin position="39"/>
        <end position="60"/>
    </location>
</feature>
<keyword evidence="3 8" id="KW-0812">Transmembrane</keyword>
<dbReference type="Pfam" id="PF08395">
    <property type="entry name" value="7tm_7"/>
    <property type="match status" value="1"/>
</dbReference>
<sequence length="378" mass="44505">MDVKQDVRIVNYFFKFGKLLGVTPLNRENHFTLCVIYKLYVLILLISTIFGSLFSIISRYTGFWTQSTISQVILESVEIISEMLFMICTFLGALRYGNIWKDIFSTLEKVDNELRMEKLVLFETDKYWYIVKIVLFHFAYFCLHAYELLMWTGKSSRVNEYGYILYRIIMYYQFFMTLFAVKIIEVLQSRFQDLEKILKEVSSRSNIIISKTDNNILKRLWKLRKLYGSLYNVHQNVNLVFRYSIFYGTLSNILIVLGDLNYIVQFAHTSDEEFNIGVSFINTLYSVFYSTASVSIVMSCDRLEKIGQNMVTTCYLYRNIFEKTTVTNEFVSLAEYTNNMIPTFSAAGFFQVNQQLMSTLISAIITYFIIIIQFNLRF</sequence>
<dbReference type="GO" id="GO:0007635">
    <property type="term" value="P:chemosensory behavior"/>
    <property type="evidence" value="ECO:0007669"/>
    <property type="project" value="TreeGrafter"/>
</dbReference>
<proteinExistence type="inferred from homology"/>
<feature type="transmembrane region" description="Helical" evidence="8">
    <location>
        <begin position="276"/>
        <end position="298"/>
    </location>
</feature>
<comment type="similarity">
    <text evidence="8">Belongs to the insect chemoreceptor superfamily. Gustatory receptor (GR) family.</text>
</comment>
<evidence type="ECO:0000256" key="2">
    <source>
        <dbReference type="ARBA" id="ARBA00022475"/>
    </source>
</evidence>
<evidence type="ECO:0000256" key="4">
    <source>
        <dbReference type="ARBA" id="ARBA00022989"/>
    </source>
</evidence>
<dbReference type="Proteomes" id="UP001153737">
    <property type="component" value="Chromosome 17"/>
</dbReference>
<evidence type="ECO:0000313" key="10">
    <source>
        <dbReference type="Proteomes" id="UP001153737"/>
    </source>
</evidence>
<reference evidence="9" key="2">
    <citation type="submission" date="2022-10" db="EMBL/GenBank/DDBJ databases">
        <authorList>
            <consortium name="ENA_rothamsted_submissions"/>
            <consortium name="culmorum"/>
            <person name="King R."/>
        </authorList>
    </citation>
    <scope>NUCLEOTIDE SEQUENCE</scope>
</reference>
<name>A0A9P0DR19_PHACE</name>
<evidence type="ECO:0000313" key="9">
    <source>
        <dbReference type="EMBL" id="CAH1155007.1"/>
    </source>
</evidence>
<feature type="transmembrane region" description="Helical" evidence="8">
    <location>
        <begin position="161"/>
        <end position="184"/>
    </location>
</feature>